<evidence type="ECO:0000256" key="2">
    <source>
        <dbReference type="ARBA" id="ARBA00022741"/>
    </source>
</evidence>
<keyword evidence="4 10" id="KW-0347">Helicase</keyword>
<evidence type="ECO:0000256" key="6">
    <source>
        <dbReference type="ARBA" id="ARBA00047984"/>
    </source>
</evidence>
<gene>
    <name evidence="10" type="ORF">CC1G_05790</name>
</gene>
<feature type="region of interest" description="Disordered" evidence="7">
    <location>
        <begin position="39"/>
        <end position="122"/>
    </location>
</feature>
<dbReference type="SMART" id="SM00490">
    <property type="entry name" value="HELICc"/>
    <property type="match status" value="1"/>
</dbReference>
<comment type="caution">
    <text evidence="10">The sequence shown here is derived from an EMBL/GenBank/DDBJ whole genome shotgun (WGS) entry which is preliminary data.</text>
</comment>
<keyword evidence="2" id="KW-0547">Nucleotide-binding</keyword>
<feature type="domain" description="Helicase C-terminal" evidence="9">
    <location>
        <begin position="509"/>
        <end position="710"/>
    </location>
</feature>
<feature type="domain" description="Helicase ATP-binding" evidence="8">
    <location>
        <begin position="180"/>
        <end position="461"/>
    </location>
</feature>
<evidence type="ECO:0000259" key="9">
    <source>
        <dbReference type="PROSITE" id="PS51194"/>
    </source>
</evidence>
<dbReference type="InterPro" id="IPR001650">
    <property type="entry name" value="Helicase_C-like"/>
</dbReference>
<dbReference type="GO" id="GO:0016787">
    <property type="term" value="F:hydrolase activity"/>
    <property type="evidence" value="ECO:0007669"/>
    <property type="project" value="UniProtKB-KW"/>
</dbReference>
<keyword evidence="11" id="KW-1185">Reference proteome</keyword>
<dbReference type="AlphaFoldDB" id="A8NLC6"/>
<dbReference type="VEuPathDB" id="FungiDB:CC1G_05790"/>
<evidence type="ECO:0000256" key="5">
    <source>
        <dbReference type="ARBA" id="ARBA00022840"/>
    </source>
</evidence>
<evidence type="ECO:0000259" key="8">
    <source>
        <dbReference type="PROSITE" id="PS51192"/>
    </source>
</evidence>
<dbReference type="SUPFAM" id="SSF52540">
    <property type="entry name" value="P-loop containing nucleoside triphosphate hydrolases"/>
    <property type="match status" value="1"/>
</dbReference>
<evidence type="ECO:0000256" key="4">
    <source>
        <dbReference type="ARBA" id="ARBA00022806"/>
    </source>
</evidence>
<protein>
    <recommendedName>
        <fullName evidence="1">RNA helicase</fullName>
        <ecNumber evidence="1">3.6.4.13</ecNumber>
    </recommendedName>
</protein>
<dbReference type="GeneID" id="6011170"/>
<dbReference type="STRING" id="240176.A8NLC6"/>
<dbReference type="Pfam" id="PF00271">
    <property type="entry name" value="Helicase_C"/>
    <property type="match status" value="1"/>
</dbReference>
<evidence type="ECO:0000256" key="7">
    <source>
        <dbReference type="SAM" id="MobiDB-lite"/>
    </source>
</evidence>
<dbReference type="OMA" id="NVEWVII"/>
<dbReference type="PROSITE" id="PS51192">
    <property type="entry name" value="HELICASE_ATP_BIND_1"/>
    <property type="match status" value="1"/>
</dbReference>
<dbReference type="GO" id="GO:0005524">
    <property type="term" value="F:ATP binding"/>
    <property type="evidence" value="ECO:0007669"/>
    <property type="project" value="UniProtKB-KW"/>
</dbReference>
<evidence type="ECO:0000313" key="10">
    <source>
        <dbReference type="EMBL" id="EAU87101.1"/>
    </source>
</evidence>
<feature type="compositionally biased region" description="Low complexity" evidence="7">
    <location>
        <begin position="591"/>
        <end position="605"/>
    </location>
</feature>
<dbReference type="SMART" id="SM00487">
    <property type="entry name" value="DEXDc"/>
    <property type="match status" value="1"/>
</dbReference>
<feature type="compositionally biased region" description="Polar residues" evidence="7">
    <location>
        <begin position="103"/>
        <end position="122"/>
    </location>
</feature>
<dbReference type="OrthoDB" id="10256233at2759"/>
<proteinExistence type="predicted"/>
<dbReference type="GO" id="GO:0003676">
    <property type="term" value="F:nucleic acid binding"/>
    <property type="evidence" value="ECO:0007669"/>
    <property type="project" value="InterPro"/>
</dbReference>
<name>A8NLC6_COPC7</name>
<dbReference type="Pfam" id="PF00270">
    <property type="entry name" value="DEAD"/>
    <property type="match status" value="1"/>
</dbReference>
<evidence type="ECO:0000256" key="3">
    <source>
        <dbReference type="ARBA" id="ARBA00022801"/>
    </source>
</evidence>
<accession>A8NLC6</accession>
<dbReference type="InParanoid" id="A8NLC6"/>
<dbReference type="InterPro" id="IPR014001">
    <property type="entry name" value="Helicase_ATP-bd"/>
</dbReference>
<organism evidence="10 11">
    <name type="scientific">Coprinopsis cinerea (strain Okayama-7 / 130 / ATCC MYA-4618 / FGSC 9003)</name>
    <name type="common">Inky cap fungus</name>
    <name type="synonym">Hormographiella aspergillata</name>
    <dbReference type="NCBI Taxonomy" id="240176"/>
    <lineage>
        <taxon>Eukaryota</taxon>
        <taxon>Fungi</taxon>
        <taxon>Dikarya</taxon>
        <taxon>Basidiomycota</taxon>
        <taxon>Agaricomycotina</taxon>
        <taxon>Agaricomycetes</taxon>
        <taxon>Agaricomycetidae</taxon>
        <taxon>Agaricales</taxon>
        <taxon>Agaricineae</taxon>
        <taxon>Psathyrellaceae</taxon>
        <taxon>Coprinopsis</taxon>
    </lineage>
</organism>
<feature type="compositionally biased region" description="Basic and acidic residues" evidence="7">
    <location>
        <begin position="57"/>
        <end position="84"/>
    </location>
</feature>
<dbReference type="InterPro" id="IPR011545">
    <property type="entry name" value="DEAD/DEAH_box_helicase_dom"/>
</dbReference>
<dbReference type="EC" id="3.6.4.13" evidence="1"/>
<keyword evidence="5" id="KW-0067">ATP-binding</keyword>
<sequence>MASLPSRLRIVCLQSPAELQAATCIRALHSTSVQQRARFGLKDTGSASQPPVSGRRKLVDLKELEPRSRTGRLEVARERQRPSEREDEPSTSGPFYKPKEQLDYNSTSTSPEFETPPSLVSTGSSMGITNSLRDLPKSFSSPPLLPGLTESIHDILGEGAKPTPIQALSLKWVLDYCKDEERAFEHGQWLLASETGSGKSFAYLLPLLQAVKEAELRGEPLNVDPDRPLNPRAIILAPTHELSRQISSFAKSLLHKVKLRVVCASQNNSDLKSTRNVSSRDMAADLDSRIEFDSGKEGPQSHPVDILVGTPMKIMDMVRGRWWDLKGGELGGTGRELDRGNGPRRNKTVGKPELGLANVEWVIIDEADVLLDPDFQEVTRALLADISEARGHPVQLDPFPFSAASVALPAKAETSPKLPGVKAKSNPNAIEYPFNLLLTSATIPSSMSRYLDLYHPRLLRLASPRLHKLPETLKMEYVKWTGGNRFVDVERRAREVWAVDAIEAGSRRDIKNTEKKPELSKILIFCNKSSKVQELSDYLEEKGIKNVAVTSGKEAKRRRNDDSGAGVRTRGSNKYLEGFLRPIGSRRRTPSAEQSPSPSTTPSNPYMLSDPSTNPHVLITTSLLSRGLDFDPSIKHVFIVDEPRNMVDFLHRAGRSGRMGGLGGKVVVFGRSGVVDRDRRGGGKGSGFEGKGALLGKSLGGAIVSKKVLSRFSSERK</sequence>
<keyword evidence="3" id="KW-0378">Hydrolase</keyword>
<dbReference type="InterPro" id="IPR027417">
    <property type="entry name" value="P-loop_NTPase"/>
</dbReference>
<evidence type="ECO:0000256" key="1">
    <source>
        <dbReference type="ARBA" id="ARBA00012552"/>
    </source>
</evidence>
<dbReference type="Gene3D" id="3.40.50.300">
    <property type="entry name" value="P-loop containing nucleotide triphosphate hydrolases"/>
    <property type="match status" value="2"/>
</dbReference>
<dbReference type="PROSITE" id="PS51194">
    <property type="entry name" value="HELICASE_CTER"/>
    <property type="match status" value="1"/>
</dbReference>
<reference evidence="10 11" key="1">
    <citation type="journal article" date="2010" name="Proc. Natl. Acad. Sci. U.S.A.">
        <title>Insights into evolution of multicellular fungi from the assembled chromosomes of the mushroom Coprinopsis cinerea (Coprinus cinereus).</title>
        <authorList>
            <person name="Stajich J.E."/>
            <person name="Wilke S.K."/>
            <person name="Ahren D."/>
            <person name="Au C.H."/>
            <person name="Birren B.W."/>
            <person name="Borodovsky M."/>
            <person name="Burns C."/>
            <person name="Canback B."/>
            <person name="Casselton L.A."/>
            <person name="Cheng C.K."/>
            <person name="Deng J."/>
            <person name="Dietrich F.S."/>
            <person name="Fargo D.C."/>
            <person name="Farman M.L."/>
            <person name="Gathman A.C."/>
            <person name="Goldberg J."/>
            <person name="Guigo R."/>
            <person name="Hoegger P.J."/>
            <person name="Hooker J.B."/>
            <person name="Huggins A."/>
            <person name="James T.Y."/>
            <person name="Kamada T."/>
            <person name="Kilaru S."/>
            <person name="Kodira C."/>
            <person name="Kues U."/>
            <person name="Kupfer D."/>
            <person name="Kwan H.S."/>
            <person name="Lomsadze A."/>
            <person name="Li W."/>
            <person name="Lilly W.W."/>
            <person name="Ma L.J."/>
            <person name="Mackey A.J."/>
            <person name="Manning G."/>
            <person name="Martin F."/>
            <person name="Muraguchi H."/>
            <person name="Natvig D.O."/>
            <person name="Palmerini H."/>
            <person name="Ramesh M.A."/>
            <person name="Rehmeyer C.J."/>
            <person name="Roe B.A."/>
            <person name="Shenoy N."/>
            <person name="Stanke M."/>
            <person name="Ter-Hovhannisyan V."/>
            <person name="Tunlid A."/>
            <person name="Velagapudi R."/>
            <person name="Vision T.J."/>
            <person name="Zeng Q."/>
            <person name="Zolan M.E."/>
            <person name="Pukkila P.J."/>
        </authorList>
    </citation>
    <scope>NUCLEOTIDE SEQUENCE [LARGE SCALE GENOMIC DNA]</scope>
    <source>
        <strain evidence="11">Okayama-7 / 130 / ATCC MYA-4618 / FGSC 9003</strain>
    </source>
</reference>
<feature type="region of interest" description="Disordered" evidence="7">
    <location>
        <begin position="551"/>
        <end position="612"/>
    </location>
</feature>
<dbReference type="KEGG" id="cci:CC1G_05790"/>
<dbReference type="GO" id="GO:0003724">
    <property type="term" value="F:RNA helicase activity"/>
    <property type="evidence" value="ECO:0007669"/>
    <property type="project" value="UniProtKB-EC"/>
</dbReference>
<dbReference type="RefSeq" id="XP_001834653.1">
    <property type="nucleotide sequence ID" value="XM_001834601.1"/>
</dbReference>
<dbReference type="eggNOG" id="KOG0335">
    <property type="taxonomic scope" value="Eukaryota"/>
</dbReference>
<dbReference type="PANTHER" id="PTHR47960">
    <property type="entry name" value="DEAD-BOX ATP-DEPENDENT RNA HELICASE 50"/>
    <property type="match status" value="1"/>
</dbReference>
<dbReference type="Proteomes" id="UP000001861">
    <property type="component" value="Unassembled WGS sequence"/>
</dbReference>
<evidence type="ECO:0000313" key="11">
    <source>
        <dbReference type="Proteomes" id="UP000001861"/>
    </source>
</evidence>
<dbReference type="EMBL" id="AACS02000012">
    <property type="protein sequence ID" value="EAU87101.1"/>
    <property type="molecule type" value="Genomic_DNA"/>
</dbReference>
<comment type="catalytic activity">
    <reaction evidence="6">
        <text>ATP + H2O = ADP + phosphate + H(+)</text>
        <dbReference type="Rhea" id="RHEA:13065"/>
        <dbReference type="ChEBI" id="CHEBI:15377"/>
        <dbReference type="ChEBI" id="CHEBI:15378"/>
        <dbReference type="ChEBI" id="CHEBI:30616"/>
        <dbReference type="ChEBI" id="CHEBI:43474"/>
        <dbReference type="ChEBI" id="CHEBI:456216"/>
        <dbReference type="EC" id="3.6.4.13"/>
    </reaction>
</comment>